<evidence type="ECO:0000256" key="1">
    <source>
        <dbReference type="SAM" id="Phobius"/>
    </source>
</evidence>
<gene>
    <name evidence="2" type="ORF">PFMC_00358</name>
</gene>
<organism evidence="2 3">
    <name type="scientific">Plasmodium falciparum (isolate Camp / Malaysia)</name>
    <dbReference type="NCBI Taxonomy" id="5835"/>
    <lineage>
        <taxon>Eukaryota</taxon>
        <taxon>Sar</taxon>
        <taxon>Alveolata</taxon>
        <taxon>Apicomplexa</taxon>
        <taxon>Aconoidasida</taxon>
        <taxon>Haemosporida</taxon>
        <taxon>Plasmodiidae</taxon>
        <taxon>Plasmodium</taxon>
        <taxon>Plasmodium (Laverania)</taxon>
    </lineage>
</organism>
<evidence type="ECO:0000313" key="3">
    <source>
        <dbReference type="Proteomes" id="UP000030694"/>
    </source>
</evidence>
<reference evidence="2 3" key="1">
    <citation type="submission" date="2013-02" db="EMBL/GenBank/DDBJ databases">
        <title>The Genome Annotation of Plasmodium falciparum CAMP/Malaysia.</title>
        <authorList>
            <consortium name="The Broad Institute Genome Sequencing Platform"/>
            <consortium name="The Broad Institute Genome Sequencing Center for Infectious Disease"/>
            <person name="Neafsey D."/>
            <person name="Hoffman S."/>
            <person name="Volkman S."/>
            <person name="Rosenthal P."/>
            <person name="Walker B."/>
            <person name="Young S.K."/>
            <person name="Zeng Q."/>
            <person name="Gargeya S."/>
            <person name="Fitzgerald M."/>
            <person name="Haas B."/>
            <person name="Abouelleil A."/>
            <person name="Allen A.W."/>
            <person name="Alvarado L."/>
            <person name="Arachchi H.M."/>
            <person name="Berlin A.M."/>
            <person name="Chapman S.B."/>
            <person name="Gainer-Dewar J."/>
            <person name="Goldberg J."/>
            <person name="Griggs A."/>
            <person name="Gujja S."/>
            <person name="Hansen M."/>
            <person name="Howarth C."/>
            <person name="Imamovic A."/>
            <person name="Ireland A."/>
            <person name="Larimer J."/>
            <person name="McCowan C."/>
            <person name="Murphy C."/>
            <person name="Pearson M."/>
            <person name="Poon T.W."/>
            <person name="Priest M."/>
            <person name="Roberts A."/>
            <person name="Saif S."/>
            <person name="Shea T."/>
            <person name="Sisk P."/>
            <person name="Sykes S."/>
            <person name="Wortman J."/>
            <person name="Nusbaum C."/>
            <person name="Birren B."/>
        </authorList>
    </citation>
    <scope>NUCLEOTIDE SEQUENCE [LARGE SCALE GENOMIC DNA]</scope>
    <source>
        <strain evidence="2 3">CAMP/Malaysia</strain>
    </source>
</reference>
<proteinExistence type="predicted"/>
<name>A0A024XE94_PLAFC</name>
<protein>
    <submittedName>
        <fullName evidence="2">Uncharacterized protein</fullName>
    </submittedName>
</protein>
<keyword evidence="1" id="KW-0812">Transmembrane</keyword>
<evidence type="ECO:0000313" key="2">
    <source>
        <dbReference type="EMBL" id="ETW63799.1"/>
    </source>
</evidence>
<dbReference type="AlphaFoldDB" id="A0A024XE94"/>
<keyword evidence="1" id="KW-1133">Transmembrane helix</keyword>
<dbReference type="EMBL" id="KI927462">
    <property type="protein sequence ID" value="ETW63799.1"/>
    <property type="molecule type" value="Genomic_DNA"/>
</dbReference>
<reference evidence="2 3" key="2">
    <citation type="submission" date="2013-02" db="EMBL/GenBank/DDBJ databases">
        <title>The Genome Sequence of Plasmodium falciparum CAMP/Malaysia.</title>
        <authorList>
            <consortium name="The Broad Institute Genome Sequencing Platform"/>
            <consortium name="The Broad Institute Genome Sequencing Center for Infectious Disease"/>
            <person name="Neafsey D."/>
            <person name="Cheeseman I."/>
            <person name="Volkman S."/>
            <person name="Adams J."/>
            <person name="Walker B."/>
            <person name="Young S.K."/>
            <person name="Zeng Q."/>
            <person name="Gargeya S."/>
            <person name="Fitzgerald M."/>
            <person name="Haas B."/>
            <person name="Abouelleil A."/>
            <person name="Alvarado L."/>
            <person name="Arachchi H.M."/>
            <person name="Berlin A.M."/>
            <person name="Chapman S.B."/>
            <person name="Dewar J."/>
            <person name="Goldberg J."/>
            <person name="Griggs A."/>
            <person name="Gujja S."/>
            <person name="Hansen M."/>
            <person name="Howarth C."/>
            <person name="Imamovic A."/>
            <person name="Larimer J."/>
            <person name="McCowan C."/>
            <person name="Murphy C."/>
            <person name="Neiman D."/>
            <person name="Pearson M."/>
            <person name="Priest M."/>
            <person name="Roberts A."/>
            <person name="Saif S."/>
            <person name="Shea T."/>
            <person name="Sisk P."/>
            <person name="Sykes S."/>
            <person name="Wortman J."/>
            <person name="Nusbaum C."/>
            <person name="Birren B."/>
        </authorList>
    </citation>
    <scope>NUCLEOTIDE SEQUENCE [LARGE SCALE GENOMIC DNA]</scope>
    <source>
        <strain evidence="2 3">CAMP/Malaysia</strain>
    </source>
</reference>
<sequence>MICIGFKIIIYFEFLFNSNTKIIGILNMYFCLLIKRSIIIIFLTYSYIIISTKKKKKKKKYINISILIQAN</sequence>
<dbReference type="Proteomes" id="UP000030694">
    <property type="component" value="Unassembled WGS sequence"/>
</dbReference>
<feature type="transmembrane region" description="Helical" evidence="1">
    <location>
        <begin position="22"/>
        <end position="50"/>
    </location>
</feature>
<keyword evidence="1" id="KW-0472">Membrane</keyword>
<accession>A0A024XE94</accession>